<gene>
    <name evidence="1" type="ORF">A4R26_29385</name>
</gene>
<dbReference type="CDD" id="cd02440">
    <property type="entry name" value="AdoMet_MTases"/>
    <property type="match status" value="1"/>
</dbReference>
<dbReference type="EMBL" id="LWBP01000217">
    <property type="protein sequence ID" value="OQP51693.1"/>
    <property type="molecule type" value="Genomic_DNA"/>
</dbReference>
<dbReference type="AlphaFoldDB" id="A0A1V9EZX2"/>
<keyword evidence="2" id="KW-1185">Reference proteome</keyword>
<dbReference type="Proteomes" id="UP000192276">
    <property type="component" value="Unassembled WGS sequence"/>
</dbReference>
<sequence length="246" mass="28204">MTQKIATDFYDLMVSKKMYSRKSNLKFYLNNLFENVQLAEKDVLDVGGGRGLLSFYAAIKGAKRAICLEPEVDGSRNGMINGYNEIRSELPESLPVNLLPLTLQEYLKQTEAASFDIVIMHASINHLDEEACIHLLDDDASYHRYLAVFKNVYRVMKPNGTLIVTDASRNNFFNDLGIKNIFVPSIEWHKHQQPKTWISLLKAAGFKNPTTHWLTPNRLGYPGKLLMDNYFMSYMTRSGFKFTMNK</sequence>
<reference evidence="2" key="1">
    <citation type="submission" date="2016-04" db="EMBL/GenBank/DDBJ databases">
        <authorList>
            <person name="Chen L."/>
            <person name="Zhuang W."/>
            <person name="Wang G."/>
        </authorList>
    </citation>
    <scope>NUCLEOTIDE SEQUENCE [LARGE SCALE GENOMIC DNA]</scope>
    <source>
        <strain evidence="2">208</strain>
    </source>
</reference>
<accession>A0A1V9EZX2</accession>
<dbReference type="OrthoDB" id="651657at2"/>
<dbReference type="STRING" id="550983.A4R26_29385"/>
<dbReference type="Gene3D" id="3.40.50.150">
    <property type="entry name" value="Vaccinia Virus protein VP39"/>
    <property type="match status" value="1"/>
</dbReference>
<dbReference type="InterPro" id="IPR029063">
    <property type="entry name" value="SAM-dependent_MTases_sf"/>
</dbReference>
<dbReference type="RefSeq" id="WP_081169896.1">
    <property type="nucleotide sequence ID" value="NZ_LWBP01000217.1"/>
</dbReference>
<proteinExistence type="predicted"/>
<evidence type="ECO:0000313" key="1">
    <source>
        <dbReference type="EMBL" id="OQP51693.1"/>
    </source>
</evidence>
<comment type="caution">
    <text evidence="1">The sequence shown here is derived from an EMBL/GenBank/DDBJ whole genome shotgun (WGS) entry which is preliminary data.</text>
</comment>
<name>A0A1V9EZX2_9BACT</name>
<evidence type="ECO:0000313" key="2">
    <source>
        <dbReference type="Proteomes" id="UP000192276"/>
    </source>
</evidence>
<protein>
    <submittedName>
        <fullName evidence="1">Uncharacterized protein</fullName>
    </submittedName>
</protein>
<organism evidence="1 2">
    <name type="scientific">Niastella populi</name>
    <dbReference type="NCBI Taxonomy" id="550983"/>
    <lineage>
        <taxon>Bacteria</taxon>
        <taxon>Pseudomonadati</taxon>
        <taxon>Bacteroidota</taxon>
        <taxon>Chitinophagia</taxon>
        <taxon>Chitinophagales</taxon>
        <taxon>Chitinophagaceae</taxon>
        <taxon>Niastella</taxon>
    </lineage>
</organism>
<dbReference type="Pfam" id="PF13489">
    <property type="entry name" value="Methyltransf_23"/>
    <property type="match status" value="1"/>
</dbReference>
<dbReference type="SUPFAM" id="SSF53335">
    <property type="entry name" value="S-adenosyl-L-methionine-dependent methyltransferases"/>
    <property type="match status" value="1"/>
</dbReference>